<comment type="caution">
    <text evidence="2">The sequence shown here is derived from an EMBL/GenBank/DDBJ whole genome shotgun (WGS) entry which is preliminary data.</text>
</comment>
<dbReference type="PANTHER" id="PTHR43798">
    <property type="entry name" value="MONOACYLGLYCEROL LIPASE"/>
    <property type="match status" value="1"/>
</dbReference>
<keyword evidence="3" id="KW-1185">Reference proteome</keyword>
<dbReference type="PRINTS" id="PR00111">
    <property type="entry name" value="ABHYDROLASE"/>
</dbReference>
<feature type="domain" description="AB hydrolase-1" evidence="1">
    <location>
        <begin position="61"/>
        <end position="161"/>
    </location>
</feature>
<dbReference type="STRING" id="1280953.HOC_04102"/>
<dbReference type="OrthoDB" id="7267294at2"/>
<dbReference type="eggNOG" id="COG2267">
    <property type="taxonomic scope" value="Bacteria"/>
</dbReference>
<keyword evidence="2" id="KW-0378">Hydrolase</keyword>
<dbReference type="PATRIC" id="fig|1280953.3.peg.828"/>
<dbReference type="GO" id="GO:0016020">
    <property type="term" value="C:membrane"/>
    <property type="evidence" value="ECO:0007669"/>
    <property type="project" value="TreeGrafter"/>
</dbReference>
<dbReference type="InterPro" id="IPR000073">
    <property type="entry name" value="AB_hydrolase_1"/>
</dbReference>
<organism evidence="2 3">
    <name type="scientific">Hyphomonas oceanitis SCH89</name>
    <dbReference type="NCBI Taxonomy" id="1280953"/>
    <lineage>
        <taxon>Bacteria</taxon>
        <taxon>Pseudomonadati</taxon>
        <taxon>Pseudomonadota</taxon>
        <taxon>Alphaproteobacteria</taxon>
        <taxon>Hyphomonadales</taxon>
        <taxon>Hyphomonadaceae</taxon>
        <taxon>Hyphomonas</taxon>
    </lineage>
</organism>
<protein>
    <submittedName>
        <fullName evidence="2">Alpha/beta hydrolase fold protein</fullName>
    </submittedName>
</protein>
<dbReference type="EMBL" id="ARYL01000004">
    <property type="protein sequence ID" value="KDA03633.1"/>
    <property type="molecule type" value="Genomic_DNA"/>
</dbReference>
<dbReference type="SUPFAM" id="SSF53474">
    <property type="entry name" value="alpha/beta-Hydrolases"/>
    <property type="match status" value="1"/>
</dbReference>
<dbReference type="PANTHER" id="PTHR43798:SF33">
    <property type="entry name" value="HYDROLASE, PUTATIVE (AFU_ORTHOLOGUE AFUA_2G14860)-RELATED"/>
    <property type="match status" value="1"/>
</dbReference>
<dbReference type="GO" id="GO:0016787">
    <property type="term" value="F:hydrolase activity"/>
    <property type="evidence" value="ECO:0007669"/>
    <property type="project" value="UniProtKB-KW"/>
</dbReference>
<reference evidence="2 3" key="1">
    <citation type="journal article" date="2014" name="Antonie Van Leeuwenhoek">
        <title>Hyphomonas beringensis sp. nov. and Hyphomonas chukchiensis sp. nov., isolated from surface seawater of the Bering Sea and Chukchi Sea.</title>
        <authorList>
            <person name="Li C."/>
            <person name="Lai Q."/>
            <person name="Li G."/>
            <person name="Dong C."/>
            <person name="Wang J."/>
            <person name="Liao Y."/>
            <person name="Shao Z."/>
        </authorList>
    </citation>
    <scope>NUCLEOTIDE SEQUENCE [LARGE SCALE GENOMIC DNA]</scope>
    <source>
        <strain evidence="2 3">SCH89</strain>
    </source>
</reference>
<sequence>MTKILLWAVGLVVAVLAGTYWWAGKDLKAMDAAARAEAPGEFLQVTDGQLHYQARGPDDGNVIVMVHGFSTPAFIFEQNATALVEAGFRVVQYDHFGRGWSDRPDGPYDEDFYDRELMDVLDGLGLVEPVGLVGLSMGGPIVMAFAGRHPERVSRVFLFVPAGLDVEGDSGVAAALVKLPVVGDWIWHVFGRGILLGDPQYDESALGPDNRLQGDVTRQMGYRGYGKALLSTLRNFPMSNREILFSAVAEKTETPVMAVFGGEDQTVAIASAAELVALIPRAQVRIIEGGTHGLNYQRHDEVNPMLVEWFSPAVAD</sequence>
<evidence type="ECO:0000313" key="2">
    <source>
        <dbReference type="EMBL" id="KDA03633.1"/>
    </source>
</evidence>
<accession>A0A059GAW9</accession>
<dbReference type="InterPro" id="IPR050266">
    <property type="entry name" value="AB_hydrolase_sf"/>
</dbReference>
<name>A0A059GAW9_9PROT</name>
<dbReference type="InterPro" id="IPR029058">
    <property type="entry name" value="AB_hydrolase_fold"/>
</dbReference>
<dbReference type="AlphaFoldDB" id="A0A059GAW9"/>
<evidence type="ECO:0000313" key="3">
    <source>
        <dbReference type="Proteomes" id="UP000024942"/>
    </source>
</evidence>
<gene>
    <name evidence="2" type="ORF">HOC_04102</name>
</gene>
<dbReference type="Pfam" id="PF00561">
    <property type="entry name" value="Abhydrolase_1"/>
    <property type="match status" value="1"/>
</dbReference>
<evidence type="ECO:0000259" key="1">
    <source>
        <dbReference type="Pfam" id="PF00561"/>
    </source>
</evidence>
<proteinExistence type="predicted"/>
<dbReference type="Proteomes" id="UP000024942">
    <property type="component" value="Unassembled WGS sequence"/>
</dbReference>
<dbReference type="RefSeq" id="WP_035536043.1">
    <property type="nucleotide sequence ID" value="NZ_ARYL01000004.1"/>
</dbReference>
<dbReference type="Gene3D" id="3.40.50.1820">
    <property type="entry name" value="alpha/beta hydrolase"/>
    <property type="match status" value="1"/>
</dbReference>